<evidence type="ECO:0000313" key="3">
    <source>
        <dbReference type="Proteomes" id="UP000008467"/>
    </source>
</evidence>
<dbReference type="STRING" id="642492.Clole_3061"/>
<organism evidence="2 3">
    <name type="scientific">Cellulosilyticum lentocellum (strain ATCC 49066 / DSM 5427 / NCIMB 11756 / RHM5)</name>
    <name type="common">Clostridium lentocellum</name>
    <dbReference type="NCBI Taxonomy" id="642492"/>
    <lineage>
        <taxon>Bacteria</taxon>
        <taxon>Bacillati</taxon>
        <taxon>Bacillota</taxon>
        <taxon>Clostridia</taxon>
        <taxon>Lachnospirales</taxon>
        <taxon>Cellulosilyticaceae</taxon>
        <taxon>Cellulosilyticum</taxon>
    </lineage>
</organism>
<dbReference type="NCBIfam" id="TIGR03915">
    <property type="entry name" value="SAM_7_link_chp"/>
    <property type="match status" value="1"/>
</dbReference>
<dbReference type="RefSeq" id="WP_013658036.1">
    <property type="nucleotide sequence ID" value="NC_015275.1"/>
</dbReference>
<reference evidence="2 3" key="1">
    <citation type="journal article" date="2011" name="J. Bacteriol.">
        <title>Complete genome sequence of the cellulose-degrading bacterium Cellulosilyticum lentocellum.</title>
        <authorList>
            <consortium name="US DOE Joint Genome Institute"/>
            <person name="Miller D.A."/>
            <person name="Suen G."/>
            <person name="Bruce D."/>
            <person name="Copeland A."/>
            <person name="Cheng J.F."/>
            <person name="Detter C."/>
            <person name="Goodwin L.A."/>
            <person name="Han C.S."/>
            <person name="Hauser L.J."/>
            <person name="Land M.L."/>
            <person name="Lapidus A."/>
            <person name="Lucas S."/>
            <person name="Meincke L."/>
            <person name="Pitluck S."/>
            <person name="Tapia R."/>
            <person name="Teshima H."/>
            <person name="Woyke T."/>
            <person name="Fox B.G."/>
            <person name="Angert E.R."/>
            <person name="Currie C.R."/>
        </authorList>
    </citation>
    <scope>NUCLEOTIDE SEQUENCE [LARGE SCALE GENOMIC DNA]</scope>
    <source>
        <strain evidence="3">ATCC 49066 / DSM 5427 / NCIMB 11756 / RHM5</strain>
    </source>
</reference>
<dbReference type="eggNOG" id="COG1573">
    <property type="taxonomic scope" value="Bacteria"/>
</dbReference>
<keyword evidence="3" id="KW-1185">Reference proteome</keyword>
<dbReference type="Pfam" id="PF13566">
    <property type="entry name" value="DUF4130"/>
    <property type="match status" value="1"/>
</dbReference>
<dbReference type="InterPro" id="IPR025404">
    <property type="entry name" value="DUF4130"/>
</dbReference>
<protein>
    <recommendedName>
        <fullName evidence="1">DUF4130 domain-containing protein</fullName>
    </recommendedName>
</protein>
<dbReference type="Proteomes" id="UP000008467">
    <property type="component" value="Chromosome"/>
</dbReference>
<evidence type="ECO:0000313" key="2">
    <source>
        <dbReference type="EMBL" id="ADZ84757.1"/>
    </source>
</evidence>
<sequence>MIDYLYDGTFDGLLTAIFYGYGEREEVHIYKSQLYAPSFFTSPKTIVTEAEKADRVYTSIHDKLSTSTLENVYCAYLSEEEGVETLILNYLKLCYRYTDRINLAKNNDIIRAMDLAVKHVRFEAHRYVGFVRFKEIRPMLFYAQIEPDHHILPLLIEHFEKRFSDQCFMIHDVKRSEVIVYNQKEIFIQQLTPHEAEVLLRTQIDDPFEKLFKAYYTSTTIPERINIKRRNAYMPRRYFKHLVELQ</sequence>
<proteinExistence type="predicted"/>
<feature type="domain" description="DUF4130" evidence="1">
    <location>
        <begin position="82"/>
        <end position="244"/>
    </location>
</feature>
<dbReference type="KEGG" id="cle:Clole_3061"/>
<accession>F2JNI1</accession>
<dbReference type="EMBL" id="CP002582">
    <property type="protein sequence ID" value="ADZ84757.1"/>
    <property type="molecule type" value="Genomic_DNA"/>
</dbReference>
<dbReference type="AlphaFoldDB" id="F2JNI1"/>
<gene>
    <name evidence="2" type="ordered locus">Clole_3061</name>
</gene>
<dbReference type="HOGENOM" id="CLU_068835_1_0_9"/>
<dbReference type="InterPro" id="IPR023875">
    <property type="entry name" value="DNA_repair_put"/>
</dbReference>
<name>F2JNI1_CELLD</name>
<evidence type="ECO:0000259" key="1">
    <source>
        <dbReference type="Pfam" id="PF13566"/>
    </source>
</evidence>